<evidence type="ECO:0000313" key="4">
    <source>
        <dbReference type="Proteomes" id="UP001597058"/>
    </source>
</evidence>
<keyword evidence="1" id="KW-0472">Membrane</keyword>
<keyword evidence="1" id="KW-0812">Transmembrane</keyword>
<dbReference type="InterPro" id="IPR052906">
    <property type="entry name" value="Type_IV_Methyl-Rstrct_Enzyme"/>
</dbReference>
<dbReference type="RefSeq" id="WP_381329378.1">
    <property type="nucleotide sequence ID" value="NZ_JBHTMM010000043.1"/>
</dbReference>
<keyword evidence="4" id="KW-1185">Reference proteome</keyword>
<organism evidence="3 4">
    <name type="scientific">Streptomyces kaempferi</name>
    <dbReference type="NCBI Taxonomy" id="333725"/>
    <lineage>
        <taxon>Bacteria</taxon>
        <taxon>Bacillati</taxon>
        <taxon>Actinomycetota</taxon>
        <taxon>Actinomycetes</taxon>
        <taxon>Kitasatosporales</taxon>
        <taxon>Streptomycetaceae</taxon>
        <taxon>Streptomyces</taxon>
    </lineage>
</organism>
<feature type="domain" description="Restriction endonuclease type IV Mrr" evidence="2">
    <location>
        <begin position="91"/>
        <end position="200"/>
    </location>
</feature>
<comment type="caution">
    <text evidence="3">The sequence shown here is derived from an EMBL/GenBank/DDBJ whole genome shotgun (WGS) entry which is preliminary data.</text>
</comment>
<dbReference type="Proteomes" id="UP001597058">
    <property type="component" value="Unassembled WGS sequence"/>
</dbReference>
<proteinExistence type="predicted"/>
<dbReference type="PANTHER" id="PTHR30015">
    <property type="entry name" value="MRR RESTRICTION SYSTEM PROTEIN"/>
    <property type="match status" value="1"/>
</dbReference>
<feature type="transmembrane region" description="Helical" evidence="1">
    <location>
        <begin position="12"/>
        <end position="34"/>
    </location>
</feature>
<dbReference type="InterPro" id="IPR011335">
    <property type="entry name" value="Restrct_endonuc-II-like"/>
</dbReference>
<dbReference type="GO" id="GO:0004519">
    <property type="term" value="F:endonuclease activity"/>
    <property type="evidence" value="ECO:0007669"/>
    <property type="project" value="UniProtKB-KW"/>
</dbReference>
<keyword evidence="3" id="KW-0255">Endonuclease</keyword>
<protein>
    <submittedName>
        <fullName evidence="3">Restriction endonuclease</fullName>
    </submittedName>
</protein>
<dbReference type="PANTHER" id="PTHR30015:SF6">
    <property type="entry name" value="SLL1429 PROTEIN"/>
    <property type="match status" value="1"/>
</dbReference>
<evidence type="ECO:0000256" key="1">
    <source>
        <dbReference type="SAM" id="Phobius"/>
    </source>
</evidence>
<accession>A0ABW3XLS9</accession>
<gene>
    <name evidence="3" type="ORF">ACFQ5X_29045</name>
</gene>
<evidence type="ECO:0000313" key="3">
    <source>
        <dbReference type="EMBL" id="MFD1309896.1"/>
    </source>
</evidence>
<keyword evidence="3" id="KW-0378">Hydrolase</keyword>
<dbReference type="EMBL" id="JBHTMM010000043">
    <property type="protein sequence ID" value="MFD1309896.1"/>
    <property type="molecule type" value="Genomic_DNA"/>
</dbReference>
<dbReference type="SUPFAM" id="SSF52980">
    <property type="entry name" value="Restriction endonuclease-like"/>
    <property type="match status" value="1"/>
</dbReference>
<reference evidence="4" key="1">
    <citation type="journal article" date="2019" name="Int. J. Syst. Evol. Microbiol.">
        <title>The Global Catalogue of Microorganisms (GCM) 10K type strain sequencing project: providing services to taxonomists for standard genome sequencing and annotation.</title>
        <authorList>
            <consortium name="The Broad Institute Genomics Platform"/>
            <consortium name="The Broad Institute Genome Sequencing Center for Infectious Disease"/>
            <person name="Wu L."/>
            <person name="Ma J."/>
        </authorList>
    </citation>
    <scope>NUCLEOTIDE SEQUENCE [LARGE SCALE GENOMIC DNA]</scope>
    <source>
        <strain evidence="4">CGMCC 4.7020</strain>
    </source>
</reference>
<keyword evidence="3" id="KW-0540">Nuclease</keyword>
<name>A0ABW3XLS9_9ACTN</name>
<dbReference type="Pfam" id="PF04471">
    <property type="entry name" value="Mrr_cat"/>
    <property type="match status" value="1"/>
</dbReference>
<sequence length="217" mass="23726">MPPRRTRRGSSCQSVIILAIWAVLVPLAVLLQLVKHAPEVGIPLLLAAAAVGVIYVVRRARSAEQQRLEAARYAQVREVQSREIARYHILGPTEFEHAIAYLCQRDGCTNVEVIGGAGDLGADVVATAPDGRRIVIQCKRYGPTNKVGSPEMQRFGGTCYAVHHAHVPVMVTTSTFTRQAVSYADAQRIRLYDEQALAGWVTQTGPAPWHQVNQPVA</sequence>
<dbReference type="InterPro" id="IPR011856">
    <property type="entry name" value="tRNA_endonuc-like_dom_sf"/>
</dbReference>
<evidence type="ECO:0000259" key="2">
    <source>
        <dbReference type="Pfam" id="PF04471"/>
    </source>
</evidence>
<keyword evidence="1" id="KW-1133">Transmembrane helix</keyword>
<dbReference type="InterPro" id="IPR007560">
    <property type="entry name" value="Restrct_endonuc_IV_Mrr"/>
</dbReference>
<dbReference type="Gene3D" id="3.40.1350.10">
    <property type="match status" value="1"/>
</dbReference>
<feature type="transmembrane region" description="Helical" evidence="1">
    <location>
        <begin position="40"/>
        <end position="57"/>
    </location>
</feature>